<protein>
    <recommendedName>
        <fullName evidence="2">Pyridoxal phosphate homeostasis protein</fullName>
        <shortName evidence="2">PLP homeostasis protein</shortName>
    </recommendedName>
</protein>
<feature type="modified residue" description="N6-(pyridoxal phosphate)lysine" evidence="2">
    <location>
        <position position="49"/>
    </location>
</feature>
<dbReference type="Gene3D" id="3.20.20.10">
    <property type="entry name" value="Alanine racemase"/>
    <property type="match status" value="1"/>
</dbReference>
<organism evidence="5 6">
    <name type="scientific">Streptomyces polyrhachis</name>
    <dbReference type="NCBI Taxonomy" id="1282885"/>
    <lineage>
        <taxon>Bacteria</taxon>
        <taxon>Bacillati</taxon>
        <taxon>Actinomycetota</taxon>
        <taxon>Actinomycetes</taxon>
        <taxon>Kitasatosporales</taxon>
        <taxon>Streptomycetaceae</taxon>
        <taxon>Streptomyces</taxon>
    </lineage>
</organism>
<name>A0ABW2G7F3_9ACTN</name>
<evidence type="ECO:0000256" key="1">
    <source>
        <dbReference type="ARBA" id="ARBA00022898"/>
    </source>
</evidence>
<dbReference type="EMBL" id="JBHSZO010000001">
    <property type="protein sequence ID" value="MFC7216697.1"/>
    <property type="molecule type" value="Genomic_DNA"/>
</dbReference>
<dbReference type="PROSITE" id="PS01211">
    <property type="entry name" value="UPF0001"/>
    <property type="match status" value="1"/>
</dbReference>
<comment type="similarity">
    <text evidence="2 3">Belongs to the pyridoxal phosphate-binding protein YggS/PROSC family.</text>
</comment>
<comment type="function">
    <text evidence="2">Pyridoxal 5'-phosphate (PLP)-binding protein, which is involved in PLP homeostasis.</text>
</comment>
<evidence type="ECO:0000256" key="3">
    <source>
        <dbReference type="RuleBase" id="RU004514"/>
    </source>
</evidence>
<evidence type="ECO:0000313" key="5">
    <source>
        <dbReference type="EMBL" id="MFC7216697.1"/>
    </source>
</evidence>
<dbReference type="PANTHER" id="PTHR10146">
    <property type="entry name" value="PROLINE SYNTHETASE CO-TRANSCRIBED BACTERIAL HOMOLOG PROTEIN"/>
    <property type="match status" value="1"/>
</dbReference>
<dbReference type="RefSeq" id="WP_386410455.1">
    <property type="nucleotide sequence ID" value="NZ_JBHSZO010000001.1"/>
</dbReference>
<dbReference type="SUPFAM" id="SSF51419">
    <property type="entry name" value="PLP-binding barrel"/>
    <property type="match status" value="1"/>
</dbReference>
<evidence type="ECO:0000259" key="4">
    <source>
        <dbReference type="Pfam" id="PF01168"/>
    </source>
</evidence>
<evidence type="ECO:0000256" key="2">
    <source>
        <dbReference type="HAMAP-Rule" id="MF_02087"/>
    </source>
</evidence>
<dbReference type="NCBIfam" id="TIGR00044">
    <property type="entry name" value="YggS family pyridoxal phosphate-dependent enzyme"/>
    <property type="match status" value="1"/>
</dbReference>
<dbReference type="Pfam" id="PF01168">
    <property type="entry name" value="Ala_racemase_N"/>
    <property type="match status" value="1"/>
</dbReference>
<accession>A0ABW2G7F3</accession>
<dbReference type="CDD" id="cd00635">
    <property type="entry name" value="PLPDE_III_YBL036c_like"/>
    <property type="match status" value="1"/>
</dbReference>
<dbReference type="InterPro" id="IPR029066">
    <property type="entry name" value="PLP-binding_barrel"/>
</dbReference>
<dbReference type="PIRSF" id="PIRSF004848">
    <property type="entry name" value="YBL036c_PLPDEIII"/>
    <property type="match status" value="1"/>
</dbReference>
<gene>
    <name evidence="5" type="ORF">ACFQLX_00705</name>
</gene>
<dbReference type="Proteomes" id="UP001596413">
    <property type="component" value="Unassembled WGS sequence"/>
</dbReference>
<keyword evidence="6" id="KW-1185">Reference proteome</keyword>
<keyword evidence="1 2" id="KW-0663">Pyridoxal phosphate</keyword>
<evidence type="ECO:0000313" key="6">
    <source>
        <dbReference type="Proteomes" id="UP001596413"/>
    </source>
</evidence>
<dbReference type="PANTHER" id="PTHR10146:SF14">
    <property type="entry name" value="PYRIDOXAL PHOSPHATE HOMEOSTASIS PROTEIN"/>
    <property type="match status" value="1"/>
</dbReference>
<comment type="caution">
    <text evidence="5">The sequence shown here is derived from an EMBL/GenBank/DDBJ whole genome shotgun (WGS) entry which is preliminary data.</text>
</comment>
<reference evidence="6" key="1">
    <citation type="journal article" date="2019" name="Int. J. Syst. Evol. Microbiol.">
        <title>The Global Catalogue of Microorganisms (GCM) 10K type strain sequencing project: providing services to taxonomists for standard genome sequencing and annotation.</title>
        <authorList>
            <consortium name="The Broad Institute Genomics Platform"/>
            <consortium name="The Broad Institute Genome Sequencing Center for Infectious Disease"/>
            <person name="Wu L."/>
            <person name="Ma J."/>
        </authorList>
    </citation>
    <scope>NUCLEOTIDE SEQUENCE [LARGE SCALE GENOMIC DNA]</scope>
    <source>
        <strain evidence="6">CGMCC 1.13681</strain>
    </source>
</reference>
<dbReference type="HAMAP" id="MF_02087">
    <property type="entry name" value="PLP_homeostasis"/>
    <property type="match status" value="1"/>
</dbReference>
<feature type="domain" description="Alanine racemase N-terminal" evidence="4">
    <location>
        <begin position="20"/>
        <end position="254"/>
    </location>
</feature>
<dbReference type="InterPro" id="IPR011078">
    <property type="entry name" value="PyrdxlP_homeostasis"/>
</dbReference>
<sequence length="257" mass="26695">MNAPVNAPADDRRRAELAANLAAVERRIDVACAAAGRPREDVTLIVVTKTHPAGDVRLLNGLGVRHVAENRDQEAAAKAAELADLDLDWHFVGQLQTNKARSVASYAAEVQSVDRPRLVEALAAAARREGRELGCLLQVALDAPENAGEGARAPEGAAGRGGVPPGRVGELADAVAAAEGLRLDGLMTVAPLAGHYAGRQRAAFERLMEISSGLRATHPAANMVSAGMSSDLEEAVAAGATHVRVGTAVLGVRPKLR</sequence>
<dbReference type="InterPro" id="IPR001608">
    <property type="entry name" value="Ala_racemase_N"/>
</dbReference>
<proteinExistence type="inferred from homology"/>